<evidence type="ECO:0000259" key="9">
    <source>
        <dbReference type="PROSITE" id="PS51837"/>
    </source>
</evidence>
<proteinExistence type="inferred from homology"/>
<dbReference type="AlphaFoldDB" id="A0A443RSZ7"/>
<keyword evidence="6" id="KW-0862">Zinc</keyword>
<feature type="transmembrane region" description="Helical" evidence="8">
    <location>
        <begin position="79"/>
        <end position="103"/>
    </location>
</feature>
<dbReference type="InterPro" id="IPR037519">
    <property type="entry name" value="LITAF_fam"/>
</dbReference>
<evidence type="ECO:0000313" key="11">
    <source>
        <dbReference type="Proteomes" id="UP000288716"/>
    </source>
</evidence>
<evidence type="ECO:0000256" key="6">
    <source>
        <dbReference type="ARBA" id="ARBA00022833"/>
    </source>
</evidence>
<keyword evidence="5" id="KW-0479">Metal-binding</keyword>
<dbReference type="GO" id="GO:0005765">
    <property type="term" value="C:lysosomal membrane"/>
    <property type="evidence" value="ECO:0007669"/>
    <property type="project" value="UniProtKB-SubCell"/>
</dbReference>
<dbReference type="EMBL" id="NCKV01040093">
    <property type="protein sequence ID" value="RWS18412.1"/>
    <property type="molecule type" value="Genomic_DNA"/>
</dbReference>
<feature type="domain" description="LITAF" evidence="9">
    <location>
        <begin position="41"/>
        <end position="125"/>
    </location>
</feature>
<sequence length="127" mass="13623">MPNTPSETLMPHAPPPTACSNQAFPAAMTPTAPHPVPHAIQPTQIIVTGDRFGPSPCRAMCHNCHSEVITYTKPVVGGITWLVSGIICIVGCVCGCCLIPFFVDSCRDIEHCCPVCNLPIGMYKRMC</sequence>
<keyword evidence="7 8" id="KW-0472">Membrane</keyword>
<evidence type="ECO:0000313" key="10">
    <source>
        <dbReference type="EMBL" id="RWS18412.1"/>
    </source>
</evidence>
<name>A0A443RSZ7_9ACAR</name>
<dbReference type="InterPro" id="IPR006629">
    <property type="entry name" value="LITAF"/>
</dbReference>
<evidence type="ECO:0000256" key="2">
    <source>
        <dbReference type="ARBA" id="ARBA00004481"/>
    </source>
</evidence>
<evidence type="ECO:0000256" key="1">
    <source>
        <dbReference type="ARBA" id="ARBA00004414"/>
    </source>
</evidence>
<organism evidence="10 11">
    <name type="scientific">Leptotrombidium deliense</name>
    <dbReference type="NCBI Taxonomy" id="299467"/>
    <lineage>
        <taxon>Eukaryota</taxon>
        <taxon>Metazoa</taxon>
        <taxon>Ecdysozoa</taxon>
        <taxon>Arthropoda</taxon>
        <taxon>Chelicerata</taxon>
        <taxon>Arachnida</taxon>
        <taxon>Acari</taxon>
        <taxon>Acariformes</taxon>
        <taxon>Trombidiformes</taxon>
        <taxon>Prostigmata</taxon>
        <taxon>Anystina</taxon>
        <taxon>Parasitengona</taxon>
        <taxon>Trombiculoidea</taxon>
        <taxon>Trombiculidae</taxon>
        <taxon>Leptotrombidium</taxon>
    </lineage>
</organism>
<evidence type="ECO:0000256" key="7">
    <source>
        <dbReference type="ARBA" id="ARBA00023136"/>
    </source>
</evidence>
<dbReference type="OrthoDB" id="6512870at2759"/>
<dbReference type="Proteomes" id="UP000288716">
    <property type="component" value="Unassembled WGS sequence"/>
</dbReference>
<comment type="subcellular location">
    <subcellularLocation>
        <location evidence="2">Endosome membrane</location>
        <topology evidence="2">Peripheral membrane protein</topology>
    </subcellularLocation>
    <subcellularLocation>
        <location evidence="1">Late endosome membrane</location>
    </subcellularLocation>
    <subcellularLocation>
        <location evidence="3">Lysosome membrane</location>
        <topology evidence="3">Peripheral membrane protein</topology>
        <orientation evidence="3">Cytoplasmic side</orientation>
    </subcellularLocation>
</comment>
<keyword evidence="8" id="KW-0812">Transmembrane</keyword>
<evidence type="ECO:0000256" key="5">
    <source>
        <dbReference type="ARBA" id="ARBA00022723"/>
    </source>
</evidence>
<dbReference type="VEuPathDB" id="VectorBase:LDEU013628"/>
<keyword evidence="11" id="KW-1185">Reference proteome</keyword>
<dbReference type="PANTHER" id="PTHR23292">
    <property type="entry name" value="LIPOPOLYSACCHARIDE-INDUCED TUMOR NECROSIS FACTOR-ALPHA FACTOR"/>
    <property type="match status" value="1"/>
</dbReference>
<keyword evidence="8" id="KW-1133">Transmembrane helix</keyword>
<gene>
    <name evidence="10" type="ORF">B4U80_11622</name>
</gene>
<dbReference type="GO" id="GO:0008270">
    <property type="term" value="F:zinc ion binding"/>
    <property type="evidence" value="ECO:0007669"/>
    <property type="project" value="TreeGrafter"/>
</dbReference>
<dbReference type="PROSITE" id="PS51837">
    <property type="entry name" value="LITAF"/>
    <property type="match status" value="1"/>
</dbReference>
<dbReference type="GO" id="GO:0031902">
    <property type="term" value="C:late endosome membrane"/>
    <property type="evidence" value="ECO:0007669"/>
    <property type="project" value="UniProtKB-SubCell"/>
</dbReference>
<dbReference type="PANTHER" id="PTHR23292:SF6">
    <property type="entry name" value="FI16602P1-RELATED"/>
    <property type="match status" value="1"/>
</dbReference>
<evidence type="ECO:0000256" key="3">
    <source>
        <dbReference type="ARBA" id="ARBA00004630"/>
    </source>
</evidence>
<comment type="similarity">
    <text evidence="4">Belongs to the CDIP1/LITAF family.</text>
</comment>
<evidence type="ECO:0000256" key="4">
    <source>
        <dbReference type="ARBA" id="ARBA00005975"/>
    </source>
</evidence>
<dbReference type="SMART" id="SM00714">
    <property type="entry name" value="LITAF"/>
    <property type="match status" value="1"/>
</dbReference>
<dbReference type="STRING" id="299467.A0A443RSZ7"/>
<dbReference type="Pfam" id="PF10601">
    <property type="entry name" value="zf-LITAF-like"/>
    <property type="match status" value="1"/>
</dbReference>
<accession>A0A443RSZ7</accession>
<comment type="caution">
    <text evidence="10">The sequence shown here is derived from an EMBL/GenBank/DDBJ whole genome shotgun (WGS) entry which is preliminary data.</text>
</comment>
<evidence type="ECO:0000256" key="8">
    <source>
        <dbReference type="SAM" id="Phobius"/>
    </source>
</evidence>
<protein>
    <submittedName>
        <fullName evidence="10">Lipopolysaccharide-induced tumor necrosis factor-alpha factor-like protein</fullName>
    </submittedName>
</protein>
<reference evidence="10 11" key="1">
    <citation type="journal article" date="2018" name="Gigascience">
        <title>Genomes of trombidid mites reveal novel predicted allergens and laterally-transferred genes associated with secondary metabolism.</title>
        <authorList>
            <person name="Dong X."/>
            <person name="Chaisiri K."/>
            <person name="Xia D."/>
            <person name="Armstrong S.D."/>
            <person name="Fang Y."/>
            <person name="Donnelly M.J."/>
            <person name="Kadowaki T."/>
            <person name="McGarry J.W."/>
            <person name="Darby A.C."/>
            <person name="Makepeace B.L."/>
        </authorList>
    </citation>
    <scope>NUCLEOTIDE SEQUENCE [LARGE SCALE GENOMIC DNA]</scope>
    <source>
        <strain evidence="10">UoL-UT</strain>
    </source>
</reference>